<dbReference type="InterPro" id="IPR045242">
    <property type="entry name" value="Syntaxin"/>
</dbReference>
<reference evidence="10" key="1">
    <citation type="submission" date="2013-10" db="EMBL/GenBank/DDBJ databases">
        <title>Genomic analysis of the causative agents of coccidiosis in chickens.</title>
        <authorList>
            <person name="Reid A.J."/>
            <person name="Blake D."/>
            <person name="Billington K."/>
            <person name="Browne H."/>
            <person name="Dunn M."/>
            <person name="Hung S."/>
            <person name="Kawahara F."/>
            <person name="Miranda-Saavedra D."/>
            <person name="Mourier T."/>
            <person name="Nagra H."/>
            <person name="Otto T.D."/>
            <person name="Rawlings N."/>
            <person name="Sanchez A."/>
            <person name="Sanders M."/>
            <person name="Subramaniam C."/>
            <person name="Tay Y."/>
            <person name="Dear P."/>
            <person name="Doerig C."/>
            <person name="Gruber A."/>
            <person name="Parkinson J."/>
            <person name="Shirley M."/>
            <person name="Wan K.L."/>
            <person name="Berriman M."/>
            <person name="Tomley F."/>
            <person name="Pain A."/>
        </authorList>
    </citation>
    <scope>NUCLEOTIDE SEQUENCE [LARGE SCALE GENOMIC DNA]</scope>
    <source>
        <strain evidence="10">Weybridge</strain>
    </source>
</reference>
<accession>U6MCE9</accession>
<dbReference type="GO" id="GO:0006906">
    <property type="term" value="P:vesicle fusion"/>
    <property type="evidence" value="ECO:0007669"/>
    <property type="project" value="TreeGrafter"/>
</dbReference>
<dbReference type="OMA" id="RWICFIL"/>
<evidence type="ECO:0000259" key="9">
    <source>
        <dbReference type="PROSITE" id="PS50192"/>
    </source>
</evidence>
<keyword evidence="6" id="KW-0175">Coiled coil</keyword>
<evidence type="ECO:0000256" key="6">
    <source>
        <dbReference type="SAM" id="Coils"/>
    </source>
</evidence>
<dbReference type="GO" id="GO:0006886">
    <property type="term" value="P:intracellular protein transport"/>
    <property type="evidence" value="ECO:0007669"/>
    <property type="project" value="TreeGrafter"/>
</dbReference>
<comment type="subcellular location">
    <subcellularLocation>
        <location evidence="1">Membrane</location>
        <topology evidence="1">Single-pass type IV membrane protein</topology>
    </subcellularLocation>
</comment>
<protein>
    <submittedName>
        <fullName evidence="10">Syntaxin, putative</fullName>
    </submittedName>
</protein>
<dbReference type="SUPFAM" id="SSF47661">
    <property type="entry name" value="t-snare proteins"/>
    <property type="match status" value="1"/>
</dbReference>
<dbReference type="SMART" id="SM00397">
    <property type="entry name" value="t_SNARE"/>
    <property type="match status" value="1"/>
</dbReference>
<reference evidence="10" key="2">
    <citation type="submission" date="2013-10" db="EMBL/GenBank/DDBJ databases">
        <authorList>
            <person name="Aslett M."/>
        </authorList>
    </citation>
    <scope>NUCLEOTIDE SEQUENCE [LARGE SCALE GENOMIC DNA]</scope>
    <source>
        <strain evidence="10">Weybridge</strain>
    </source>
</reference>
<dbReference type="SMART" id="SM00503">
    <property type="entry name" value="SynN"/>
    <property type="match status" value="1"/>
</dbReference>
<dbReference type="GeneID" id="25337416"/>
<evidence type="ECO:0000256" key="8">
    <source>
        <dbReference type="SAM" id="Phobius"/>
    </source>
</evidence>
<evidence type="ECO:0000256" key="7">
    <source>
        <dbReference type="SAM" id="MobiDB-lite"/>
    </source>
</evidence>
<feature type="region of interest" description="Disordered" evidence="7">
    <location>
        <begin position="23"/>
        <end position="69"/>
    </location>
</feature>
<dbReference type="Pfam" id="PF05739">
    <property type="entry name" value="SNARE"/>
    <property type="match status" value="1"/>
</dbReference>
<comment type="similarity">
    <text evidence="2">Belongs to the syntaxin family.</text>
</comment>
<dbReference type="PROSITE" id="PS50192">
    <property type="entry name" value="T_SNARE"/>
    <property type="match status" value="1"/>
</dbReference>
<evidence type="ECO:0000313" key="11">
    <source>
        <dbReference type="Proteomes" id="UP000030763"/>
    </source>
</evidence>
<dbReference type="GO" id="GO:0000149">
    <property type="term" value="F:SNARE binding"/>
    <property type="evidence" value="ECO:0007669"/>
    <property type="project" value="TreeGrafter"/>
</dbReference>
<dbReference type="GO" id="GO:0005484">
    <property type="term" value="F:SNAP receptor activity"/>
    <property type="evidence" value="ECO:0007669"/>
    <property type="project" value="TreeGrafter"/>
</dbReference>
<dbReference type="PANTHER" id="PTHR19957">
    <property type="entry name" value="SYNTAXIN"/>
    <property type="match status" value="1"/>
</dbReference>
<proteinExistence type="inferred from homology"/>
<evidence type="ECO:0000256" key="4">
    <source>
        <dbReference type="ARBA" id="ARBA00022989"/>
    </source>
</evidence>
<evidence type="ECO:0000256" key="5">
    <source>
        <dbReference type="ARBA" id="ARBA00023136"/>
    </source>
</evidence>
<dbReference type="GO" id="GO:0048278">
    <property type="term" value="P:vesicle docking"/>
    <property type="evidence" value="ECO:0007669"/>
    <property type="project" value="TreeGrafter"/>
</dbReference>
<feature type="coiled-coil region" evidence="6">
    <location>
        <begin position="129"/>
        <end position="190"/>
    </location>
</feature>
<organism evidence="10 11">
    <name type="scientific">Eimeria maxima</name>
    <name type="common">Coccidian parasite</name>
    <dbReference type="NCBI Taxonomy" id="5804"/>
    <lineage>
        <taxon>Eukaryota</taxon>
        <taxon>Sar</taxon>
        <taxon>Alveolata</taxon>
        <taxon>Apicomplexa</taxon>
        <taxon>Conoidasida</taxon>
        <taxon>Coccidia</taxon>
        <taxon>Eucoccidiorida</taxon>
        <taxon>Eimeriorina</taxon>
        <taxon>Eimeriidae</taxon>
        <taxon>Eimeria</taxon>
    </lineage>
</organism>
<dbReference type="PANTHER" id="PTHR19957:SF307">
    <property type="entry name" value="PROTEIN SSO1-RELATED"/>
    <property type="match status" value="1"/>
</dbReference>
<dbReference type="GO" id="GO:0006887">
    <property type="term" value="P:exocytosis"/>
    <property type="evidence" value="ECO:0007669"/>
    <property type="project" value="TreeGrafter"/>
</dbReference>
<keyword evidence="5 8" id="KW-0472">Membrane</keyword>
<dbReference type="EMBL" id="HG721918">
    <property type="protein sequence ID" value="CDJ60738.1"/>
    <property type="molecule type" value="Genomic_DNA"/>
</dbReference>
<sequence>MRDRFQELRALALQLHPLAAAQMHQGEGPPGAPGGPSGFVGGSPVDLEEGLGTGGGPPGGPPGGPQGGGFLGDYFNKVNILAEALAQIGEKIELMQDLKTRLVEATSPDDEKDVSHELHKVLSAGTTLMQKTKKAIEGLKEENKQFAAQKGNINCVAELRIRQNLQQTLAAELQQQLQLLQLRQAEYRLQVRKKAIRQVKLVYPDAVDSEIEGLVDSGELTAATAIKMKVSGTHQALKNATADIQDKYRDIRRLEQSVAELHQMFVELSFLVEAQGEMVEQIQYSVQQAKEYTAKAEKELLQARRNQKSAKARMFWISVILIIIIAIVLVPVFVTLLK</sequence>
<dbReference type="CDD" id="cd15848">
    <property type="entry name" value="SNARE_syntaxin1-like"/>
    <property type="match status" value="1"/>
</dbReference>
<dbReference type="Proteomes" id="UP000030763">
    <property type="component" value="Unassembled WGS sequence"/>
</dbReference>
<dbReference type="RefSeq" id="XP_013337388.1">
    <property type="nucleotide sequence ID" value="XM_013481934.1"/>
</dbReference>
<dbReference type="GO" id="GO:0005886">
    <property type="term" value="C:plasma membrane"/>
    <property type="evidence" value="ECO:0007669"/>
    <property type="project" value="TreeGrafter"/>
</dbReference>
<feature type="domain" description="T-SNARE coiled-coil homology" evidence="9">
    <location>
        <begin position="241"/>
        <end position="303"/>
    </location>
</feature>
<name>U6MCE9_EIMMA</name>
<dbReference type="Gene3D" id="1.20.5.110">
    <property type="match status" value="1"/>
</dbReference>
<evidence type="ECO:0000313" key="10">
    <source>
        <dbReference type="EMBL" id="CDJ60738.1"/>
    </source>
</evidence>
<evidence type="ECO:0000256" key="2">
    <source>
        <dbReference type="ARBA" id="ARBA00009063"/>
    </source>
</evidence>
<feature type="transmembrane region" description="Helical" evidence="8">
    <location>
        <begin position="314"/>
        <end position="337"/>
    </location>
</feature>
<dbReference type="GO" id="GO:0012505">
    <property type="term" value="C:endomembrane system"/>
    <property type="evidence" value="ECO:0007669"/>
    <property type="project" value="TreeGrafter"/>
</dbReference>
<dbReference type="InterPro" id="IPR000727">
    <property type="entry name" value="T_SNARE_dom"/>
</dbReference>
<gene>
    <name evidence="10" type="ORF">EMWEY_00034300</name>
</gene>
<dbReference type="InterPro" id="IPR010989">
    <property type="entry name" value="SNARE"/>
</dbReference>
<feature type="coiled-coil region" evidence="6">
    <location>
        <begin position="237"/>
        <end position="313"/>
    </location>
</feature>
<dbReference type="VEuPathDB" id="ToxoDB:EMWEY_00034300"/>
<dbReference type="Gene3D" id="1.20.58.70">
    <property type="match status" value="1"/>
</dbReference>
<dbReference type="AlphaFoldDB" id="U6MCE9"/>
<evidence type="ECO:0000256" key="1">
    <source>
        <dbReference type="ARBA" id="ARBA00004211"/>
    </source>
</evidence>
<keyword evidence="4 8" id="KW-1133">Transmembrane helix</keyword>
<keyword evidence="3 8" id="KW-0812">Transmembrane</keyword>
<dbReference type="InterPro" id="IPR006011">
    <property type="entry name" value="Syntaxin_N"/>
</dbReference>
<dbReference type="GO" id="GO:0031201">
    <property type="term" value="C:SNARE complex"/>
    <property type="evidence" value="ECO:0007669"/>
    <property type="project" value="TreeGrafter"/>
</dbReference>
<dbReference type="OrthoDB" id="10255013at2759"/>
<keyword evidence="11" id="KW-1185">Reference proteome</keyword>
<evidence type="ECO:0000256" key="3">
    <source>
        <dbReference type="ARBA" id="ARBA00022692"/>
    </source>
</evidence>